<organism evidence="1 2">
    <name type="scientific">Trifolium pratense</name>
    <name type="common">Red clover</name>
    <dbReference type="NCBI Taxonomy" id="57577"/>
    <lineage>
        <taxon>Eukaryota</taxon>
        <taxon>Viridiplantae</taxon>
        <taxon>Streptophyta</taxon>
        <taxon>Embryophyta</taxon>
        <taxon>Tracheophyta</taxon>
        <taxon>Spermatophyta</taxon>
        <taxon>Magnoliopsida</taxon>
        <taxon>eudicotyledons</taxon>
        <taxon>Gunneridae</taxon>
        <taxon>Pentapetalae</taxon>
        <taxon>rosids</taxon>
        <taxon>fabids</taxon>
        <taxon>Fabales</taxon>
        <taxon>Fabaceae</taxon>
        <taxon>Papilionoideae</taxon>
        <taxon>50 kb inversion clade</taxon>
        <taxon>NPAAA clade</taxon>
        <taxon>Hologalegina</taxon>
        <taxon>IRL clade</taxon>
        <taxon>Trifolieae</taxon>
        <taxon>Trifolium</taxon>
    </lineage>
</organism>
<reference evidence="1 2" key="2">
    <citation type="journal article" date="2017" name="Front. Plant Sci.">
        <title>Gene Classification and Mining of Molecular Markers Useful in Red Clover (Trifolium pratense) Breeding.</title>
        <authorList>
            <person name="Istvanek J."/>
            <person name="Dluhosova J."/>
            <person name="Dluhos P."/>
            <person name="Patkova L."/>
            <person name="Nedelnik J."/>
            <person name="Repkova J."/>
        </authorList>
    </citation>
    <scope>NUCLEOTIDE SEQUENCE [LARGE SCALE GENOMIC DNA]</scope>
    <source>
        <strain evidence="2">cv. Tatra</strain>
        <tissue evidence="1">Young leaves</tissue>
    </source>
</reference>
<evidence type="ECO:0000313" key="2">
    <source>
        <dbReference type="Proteomes" id="UP000236291"/>
    </source>
</evidence>
<evidence type="ECO:0000313" key="1">
    <source>
        <dbReference type="EMBL" id="PNY11376.1"/>
    </source>
</evidence>
<protein>
    <submittedName>
        <fullName evidence="1">Uncharacterized protein</fullName>
    </submittedName>
</protein>
<comment type="caution">
    <text evidence="1">The sequence shown here is derived from an EMBL/GenBank/DDBJ whole genome shotgun (WGS) entry which is preliminary data.</text>
</comment>
<reference evidence="1 2" key="1">
    <citation type="journal article" date="2014" name="Am. J. Bot.">
        <title>Genome assembly and annotation for red clover (Trifolium pratense; Fabaceae).</title>
        <authorList>
            <person name="Istvanek J."/>
            <person name="Jaros M."/>
            <person name="Krenek A."/>
            <person name="Repkova J."/>
        </authorList>
    </citation>
    <scope>NUCLEOTIDE SEQUENCE [LARGE SCALE GENOMIC DNA]</scope>
    <source>
        <strain evidence="2">cv. Tatra</strain>
        <tissue evidence="1">Young leaves</tissue>
    </source>
</reference>
<sequence length="53" mass="5895">MAAQPRRTMGDYCERSDTEQISLGFRPANPVNFDIKGNVLAGLRENQIDGRAN</sequence>
<gene>
    <name evidence="1" type="ORF">L195_g007980</name>
</gene>
<proteinExistence type="predicted"/>
<dbReference type="AlphaFoldDB" id="A0A2K3P7W6"/>
<dbReference type="Proteomes" id="UP000236291">
    <property type="component" value="Unassembled WGS sequence"/>
</dbReference>
<accession>A0A2K3P7W6</accession>
<dbReference type="EMBL" id="ASHM01004490">
    <property type="protein sequence ID" value="PNY11376.1"/>
    <property type="molecule type" value="Genomic_DNA"/>
</dbReference>
<name>A0A2K3P7W6_TRIPR</name>